<keyword evidence="3" id="KW-1185">Reference proteome</keyword>
<dbReference type="EMBL" id="JBHUIJ010000002">
    <property type="protein sequence ID" value="MFD2235939.1"/>
    <property type="molecule type" value="Genomic_DNA"/>
</dbReference>
<dbReference type="Proteomes" id="UP001597371">
    <property type="component" value="Unassembled WGS sequence"/>
</dbReference>
<evidence type="ECO:0000313" key="2">
    <source>
        <dbReference type="EMBL" id="MFD2235939.1"/>
    </source>
</evidence>
<proteinExistence type="predicted"/>
<keyword evidence="1" id="KW-1133">Transmembrane helix</keyword>
<keyword evidence="1" id="KW-0472">Membrane</keyword>
<protein>
    <submittedName>
        <fullName evidence="2">Phage tail length tape measure family protein</fullName>
    </submittedName>
</protein>
<evidence type="ECO:0000313" key="3">
    <source>
        <dbReference type="Proteomes" id="UP001597371"/>
    </source>
</evidence>
<sequence>MTQAQATLASARASNTASTAEKAAALAAVQNERASFASARAERDKSAAALAAAKAFDEQARAIRSLHVANGNRQTGGSAASNVERMGGSMSGLAAQFQDVAVTAGMGMNPLMIALQQGTQITGQLEAAAQGGASAIQVLGQSFKSLFSPLAFATIAITALSAAGLQMVDWTGLAAGALDFLADHIQTIAPYATAAAAALALLYAPAMISGIVQIIALMGRLAVSAGIAAAAMAAANPALVFVAGLTVAITAMNLFRDDLARIFGVDVVGVVKDAVNAVIGAFVGGYRGIKAAWSALPGALGDIVYSTANIVLGGIETMINKAGDMVNAFIGYANNMLGAVSDELLIEGVIGPVKFGINNPYKGAAENVMAKVQKEIEAAQGQDYLGQIGEGISSMASAAAGKLREWSSALTSVEDASKKAGKAAKDAADEARKQAEAYTGIVNDSTLRVMSMLNEQAALGMTAEEAARLRYETDLLNQAQNAGITLTAGQKAELQGLAATMASVEAETARMKEQMDFAKGATNSFLSDLRNGLNSGKGFFESFGNAAMNVLNKIIDKLQNELVDALFSINGAGGKGGGGLFGGILGGIGKLFGFQSGGYTGNGPEGRVAGVVHGREFVMNAGATAQYRPMLEAMNDNRFKMPAAMPAARGASTPQVIDVRLTDDTGRMANIANQQIQTASGDIVRVSVSESTRVGKAQYPTYEADRTRRTG</sequence>
<feature type="transmembrane region" description="Helical" evidence="1">
    <location>
        <begin position="146"/>
        <end position="168"/>
    </location>
</feature>
<keyword evidence="1" id="KW-0812">Transmembrane</keyword>
<gene>
    <name evidence="2" type="ORF">ACFSKQ_00485</name>
</gene>
<evidence type="ECO:0000256" key="1">
    <source>
        <dbReference type="SAM" id="Phobius"/>
    </source>
</evidence>
<dbReference type="RefSeq" id="WP_209736115.1">
    <property type="nucleotide sequence ID" value="NZ_CP072611.1"/>
</dbReference>
<feature type="transmembrane region" description="Helical" evidence="1">
    <location>
        <begin position="188"/>
        <end position="204"/>
    </location>
</feature>
<reference evidence="3" key="1">
    <citation type="journal article" date="2019" name="Int. J. Syst. Evol. Microbiol.">
        <title>The Global Catalogue of Microorganisms (GCM) 10K type strain sequencing project: providing services to taxonomists for standard genome sequencing and annotation.</title>
        <authorList>
            <consortium name="The Broad Institute Genomics Platform"/>
            <consortium name="The Broad Institute Genome Sequencing Center for Infectious Disease"/>
            <person name="Wu L."/>
            <person name="Ma J."/>
        </authorList>
    </citation>
    <scope>NUCLEOTIDE SEQUENCE [LARGE SCALE GENOMIC DNA]</scope>
    <source>
        <strain evidence="3">ZS-35-S2</strain>
    </source>
</reference>
<accession>A0ABW5CFA8</accession>
<comment type="caution">
    <text evidence="2">The sequence shown here is derived from an EMBL/GenBank/DDBJ whole genome shotgun (WGS) entry which is preliminary data.</text>
</comment>
<name>A0ABW5CFA8_9HYPH</name>
<organism evidence="2 3">
    <name type="scientific">Aureimonas populi</name>
    <dbReference type="NCBI Taxonomy" id="1701758"/>
    <lineage>
        <taxon>Bacteria</taxon>
        <taxon>Pseudomonadati</taxon>
        <taxon>Pseudomonadota</taxon>
        <taxon>Alphaproteobacteria</taxon>
        <taxon>Hyphomicrobiales</taxon>
        <taxon>Aurantimonadaceae</taxon>
        <taxon>Aureimonas</taxon>
    </lineage>
</organism>